<evidence type="ECO:0000313" key="2">
    <source>
        <dbReference type="Proteomes" id="UP000321523"/>
    </source>
</evidence>
<protein>
    <submittedName>
        <fullName evidence="1">Uncharacterized protein</fullName>
    </submittedName>
</protein>
<keyword evidence="2" id="KW-1185">Reference proteome</keyword>
<name>A0A512E386_9PROT</name>
<evidence type="ECO:0000313" key="1">
    <source>
        <dbReference type="EMBL" id="GEO43157.1"/>
    </source>
</evidence>
<sequence length="131" mass="14473">MDKYGFPLAITVSPANRHDSRGIVPVLHQLAGRGFKGTALGDLSYRGQRLSKAGEALGIAIQPSAGGHGGTFIPEGIRWVVERSLAWISRYRRLNTIFERTEAHLVAFIEIAFISILSRRLMRLATQEISD</sequence>
<dbReference type="PANTHER" id="PTHR30007">
    <property type="entry name" value="PHP DOMAIN PROTEIN"/>
    <property type="match status" value="1"/>
</dbReference>
<accession>A0A512E386</accession>
<gene>
    <name evidence="1" type="ORF">SAE02_73050</name>
</gene>
<comment type="caution">
    <text evidence="1">The sequence shown here is derived from an EMBL/GenBank/DDBJ whole genome shotgun (WGS) entry which is preliminary data.</text>
</comment>
<proteinExistence type="predicted"/>
<dbReference type="Proteomes" id="UP000321523">
    <property type="component" value="Unassembled WGS sequence"/>
</dbReference>
<dbReference type="AlphaFoldDB" id="A0A512E386"/>
<organism evidence="1 2">
    <name type="scientific">Skermanella aerolata</name>
    <dbReference type="NCBI Taxonomy" id="393310"/>
    <lineage>
        <taxon>Bacteria</taxon>
        <taxon>Pseudomonadati</taxon>
        <taxon>Pseudomonadota</taxon>
        <taxon>Alphaproteobacteria</taxon>
        <taxon>Rhodospirillales</taxon>
        <taxon>Azospirillaceae</taxon>
        <taxon>Skermanella</taxon>
    </lineage>
</organism>
<reference evidence="1 2" key="1">
    <citation type="submission" date="2019-07" db="EMBL/GenBank/DDBJ databases">
        <title>Whole genome shotgun sequence of Skermanella aerolata NBRC 106429.</title>
        <authorList>
            <person name="Hosoyama A."/>
            <person name="Uohara A."/>
            <person name="Ohji S."/>
            <person name="Ichikawa N."/>
        </authorList>
    </citation>
    <scope>NUCLEOTIDE SEQUENCE [LARGE SCALE GENOMIC DNA]</scope>
    <source>
        <strain evidence="1 2">NBRC 106429</strain>
    </source>
</reference>
<dbReference type="PANTHER" id="PTHR30007:SF0">
    <property type="entry name" value="TRANSPOSASE"/>
    <property type="match status" value="1"/>
</dbReference>
<dbReference type="EMBL" id="BJYZ01000065">
    <property type="protein sequence ID" value="GEO43157.1"/>
    <property type="molecule type" value="Genomic_DNA"/>
</dbReference>